<evidence type="ECO:0000313" key="3">
    <source>
        <dbReference type="EMBL" id="VFJ51762.1"/>
    </source>
</evidence>
<dbReference type="AlphaFoldDB" id="A0A450SFU1"/>
<accession>A0A450SFU1</accession>
<organism evidence="3">
    <name type="scientific">Candidatus Kentrum sp. DK</name>
    <dbReference type="NCBI Taxonomy" id="2126562"/>
    <lineage>
        <taxon>Bacteria</taxon>
        <taxon>Pseudomonadati</taxon>
        <taxon>Pseudomonadota</taxon>
        <taxon>Gammaproteobacteria</taxon>
        <taxon>Candidatus Kentrum</taxon>
    </lineage>
</organism>
<feature type="domain" description="ABC-three component systems C-terminal" evidence="2">
    <location>
        <begin position="291"/>
        <end position="386"/>
    </location>
</feature>
<evidence type="ECO:0000259" key="2">
    <source>
        <dbReference type="Pfam" id="PF20275"/>
    </source>
</evidence>
<sequence>MIKRVFANQPSFRPVEFTEGFNVVLADRTREATRKDSRNGLGKSTLIEIIHFCLGANFDKDVKTKFLPKEHLPNWEFSLDLSVGSHRVIVTRGVDHPKGLVVSGVPSSWPIQPSVRKGTASFIAKEWNLSLGHFLFGLPMNREGQSHSPSFRALISYFVRRRKDAYVTPFESFRKQQVLDAQINNAFLLGLAWEDVTELKTIDQRKKGIKALKTAIKSGVMQRFGGTLGALEARKVRLQGDVIREQDDLNSFRVHPQYEQIQADSNRLTGEIHAWVNANTVDRKLLELYGHSLSEESPPSVDAIDRVYQEAGVALPGMSLRRIEEVHSFHKTIISNRHAFLAAEVNRLKNEIHKRESLIRAKTKERAKLMKILQTHGALEEYTLLQQRHMQTVNDLNNVVTMIQNHRAFESGTSELEISQKQLHQKMRRDLDERKAIREEAIDLFNEYSRYLYDAPGNLVVDVDQKGFHFDVEIERSGSSGIDNMKIFCYDLMLAHLWSNHSTSPRVLIHDSLIFDGVDERQRARALELAARESELHGFQYICTLNSDMIPEKEFSPGFDVSKSVQLTLTDKNETGSLLGMRF</sequence>
<gene>
    <name evidence="3" type="ORF">BECKDK2373B_GA0170837_103423</name>
</gene>
<feature type="domain" description="DUF2326" evidence="1">
    <location>
        <begin position="449"/>
        <end position="583"/>
    </location>
</feature>
<dbReference type="InterPro" id="IPR027417">
    <property type="entry name" value="P-loop_NTPase"/>
</dbReference>
<name>A0A450SFU1_9GAMM</name>
<protein>
    <submittedName>
        <fullName evidence="3">Uncharacterized protein YydD, contains DUF2326 domain</fullName>
    </submittedName>
</protein>
<reference evidence="3" key="1">
    <citation type="submission" date="2019-02" db="EMBL/GenBank/DDBJ databases">
        <authorList>
            <person name="Gruber-Vodicka R. H."/>
            <person name="Seah K. B. B."/>
        </authorList>
    </citation>
    <scope>NUCLEOTIDE SEQUENCE</scope>
    <source>
        <strain evidence="3">BECK_DK47</strain>
    </source>
</reference>
<dbReference type="InterPro" id="IPR018760">
    <property type="entry name" value="DUF2326"/>
</dbReference>
<dbReference type="Gene3D" id="3.40.50.300">
    <property type="entry name" value="P-loop containing nucleotide triphosphate hydrolases"/>
    <property type="match status" value="1"/>
</dbReference>
<evidence type="ECO:0000259" key="1">
    <source>
        <dbReference type="Pfam" id="PF10088"/>
    </source>
</evidence>
<dbReference type="InterPro" id="IPR046919">
    <property type="entry name" value="ABC-3C_CTD10"/>
</dbReference>
<dbReference type="Pfam" id="PF20275">
    <property type="entry name" value="CTD10"/>
    <property type="match status" value="1"/>
</dbReference>
<dbReference type="EMBL" id="CAADEX010000034">
    <property type="protein sequence ID" value="VFJ51762.1"/>
    <property type="molecule type" value="Genomic_DNA"/>
</dbReference>
<proteinExistence type="predicted"/>
<dbReference type="Pfam" id="PF10088">
    <property type="entry name" value="DUF2326"/>
    <property type="match status" value="1"/>
</dbReference>